<reference evidence="2 3" key="1">
    <citation type="submission" date="2017-07" db="EMBL/GenBank/DDBJ databases">
        <title>blaIMP-27 on transferable plasmids in Proteus mirabilis and Providencia rettgeri.</title>
        <authorList>
            <person name="Potter R."/>
        </authorList>
    </citation>
    <scope>NUCLEOTIDE SEQUENCE [LARGE SCALE GENOMIC DNA]</scope>
    <source>
        <strain evidence="2 3">PR1</strain>
    </source>
</reference>
<name>A0A264VLL2_PRORE</name>
<evidence type="ECO:0000313" key="2">
    <source>
        <dbReference type="EMBL" id="OZS72213.1"/>
    </source>
</evidence>
<keyword evidence="1" id="KW-0732">Signal</keyword>
<proteinExistence type="predicted"/>
<gene>
    <name evidence="2" type="ORF">CHI95_23210</name>
</gene>
<dbReference type="EMBL" id="NOWC01000043">
    <property type="protein sequence ID" value="OZS72213.1"/>
    <property type="molecule type" value="Genomic_DNA"/>
</dbReference>
<dbReference type="AlphaFoldDB" id="A0A264VLL2"/>
<evidence type="ECO:0000256" key="1">
    <source>
        <dbReference type="SAM" id="SignalP"/>
    </source>
</evidence>
<evidence type="ECO:0000313" key="3">
    <source>
        <dbReference type="Proteomes" id="UP000216001"/>
    </source>
</evidence>
<sequence length="144" mass="15798">MLKKSFLLLAGMLMLTAELHASVDTSNQQQGTRINQIGASPSETRPYSEIKHHVHDGPVELFLVEEVTSVDQSLHTVVIYDGSRYELRGQVDWLRPGKGNMPPGGWAFTVFASTTETYACSPEVVQSGTGSCLLFVPKSEETPM</sequence>
<protein>
    <recommendedName>
        <fullName evidence="4">Secreted protein</fullName>
    </recommendedName>
</protein>
<dbReference type="Proteomes" id="UP000216001">
    <property type="component" value="Unassembled WGS sequence"/>
</dbReference>
<accession>A0A264VLL2</accession>
<organism evidence="2 3">
    <name type="scientific">Providencia rettgeri</name>
    <dbReference type="NCBI Taxonomy" id="587"/>
    <lineage>
        <taxon>Bacteria</taxon>
        <taxon>Pseudomonadati</taxon>
        <taxon>Pseudomonadota</taxon>
        <taxon>Gammaproteobacteria</taxon>
        <taxon>Enterobacterales</taxon>
        <taxon>Morganellaceae</taxon>
        <taxon>Providencia</taxon>
    </lineage>
</organism>
<comment type="caution">
    <text evidence="2">The sequence shown here is derived from an EMBL/GenBank/DDBJ whole genome shotgun (WGS) entry which is preliminary data.</text>
</comment>
<evidence type="ECO:0008006" key="4">
    <source>
        <dbReference type="Google" id="ProtNLM"/>
    </source>
</evidence>
<feature type="chain" id="PRO_5013034804" description="Secreted protein" evidence="1">
    <location>
        <begin position="22"/>
        <end position="144"/>
    </location>
</feature>
<feature type="signal peptide" evidence="1">
    <location>
        <begin position="1"/>
        <end position="21"/>
    </location>
</feature>